<dbReference type="PANTHER" id="PTHR22776">
    <property type="entry name" value="MARVEL-CONTAINING POTENTIAL LIPID RAFT-ASSOCIATED PROTEIN"/>
    <property type="match status" value="1"/>
</dbReference>
<dbReference type="AlphaFoldDB" id="A0A7M7N6Q1"/>
<dbReference type="EnsemblMetazoa" id="XM_030976092">
    <property type="protein sequence ID" value="XP_030831952"/>
    <property type="gene ID" value="LOC105439447"/>
</dbReference>
<dbReference type="KEGG" id="spu:105439447"/>
<dbReference type="GeneID" id="105439447"/>
<comment type="subcellular location">
    <subcellularLocation>
        <location evidence="1">Membrane</location>
        <topology evidence="1">Multi-pass membrane protein</topology>
    </subcellularLocation>
</comment>
<evidence type="ECO:0000256" key="1">
    <source>
        <dbReference type="ARBA" id="ARBA00004141"/>
    </source>
</evidence>
<keyword evidence="4 5" id="KW-0472">Membrane</keyword>
<dbReference type="GO" id="GO:0016020">
    <property type="term" value="C:membrane"/>
    <property type="evidence" value="ECO:0007669"/>
    <property type="project" value="UniProtKB-SubCell"/>
</dbReference>
<evidence type="ECO:0000256" key="3">
    <source>
        <dbReference type="ARBA" id="ARBA00022989"/>
    </source>
</evidence>
<evidence type="ECO:0000256" key="7">
    <source>
        <dbReference type="SAM" id="Phobius"/>
    </source>
</evidence>
<organism evidence="9 10">
    <name type="scientific">Strongylocentrotus purpuratus</name>
    <name type="common">Purple sea urchin</name>
    <dbReference type="NCBI Taxonomy" id="7668"/>
    <lineage>
        <taxon>Eukaryota</taxon>
        <taxon>Metazoa</taxon>
        <taxon>Echinodermata</taxon>
        <taxon>Eleutherozoa</taxon>
        <taxon>Echinozoa</taxon>
        <taxon>Echinoidea</taxon>
        <taxon>Euechinoidea</taxon>
        <taxon>Echinacea</taxon>
        <taxon>Camarodonta</taxon>
        <taxon>Echinidea</taxon>
        <taxon>Strongylocentrotidae</taxon>
        <taxon>Strongylocentrotus</taxon>
    </lineage>
</organism>
<feature type="region of interest" description="Disordered" evidence="6">
    <location>
        <begin position="1"/>
        <end position="23"/>
    </location>
</feature>
<evidence type="ECO:0000256" key="6">
    <source>
        <dbReference type="SAM" id="MobiDB-lite"/>
    </source>
</evidence>
<dbReference type="PROSITE" id="PS51225">
    <property type="entry name" value="MARVEL"/>
    <property type="match status" value="1"/>
</dbReference>
<evidence type="ECO:0000256" key="4">
    <source>
        <dbReference type="ARBA" id="ARBA00023136"/>
    </source>
</evidence>
<feature type="domain" description="MARVEL" evidence="8">
    <location>
        <begin position="90"/>
        <end position="209"/>
    </location>
</feature>
<keyword evidence="2 5" id="KW-0812">Transmembrane</keyword>
<keyword evidence="10" id="KW-1185">Reference proteome</keyword>
<feature type="transmembrane region" description="Helical" evidence="7">
    <location>
        <begin position="163"/>
        <end position="186"/>
    </location>
</feature>
<dbReference type="InParanoid" id="A0A7M7N6Q1"/>
<protein>
    <recommendedName>
        <fullName evidence="8">MARVEL domain-containing protein</fullName>
    </recommendedName>
</protein>
<dbReference type="RefSeq" id="XP_030831952.1">
    <property type="nucleotide sequence ID" value="XM_030976092.1"/>
</dbReference>
<proteinExistence type="predicted"/>
<sequence length="209" mass="23240">MAETGGFLDTHTTSTYSPTTTTQTASPRVRCTIDKGYATSLPSIIRIVEILTIMAETGGFPDTHTTSTYSPTTTQQTASPRVQCTIDKGYATSLPSIIRIVEIIVGFMYWTVVSSYWFGCVNHSTGWYNWVIFVSVTTWVITVILFIFFLLSLTKQVTIINWVLTELINNAAACLLHFIAAIFISIKAGQPAGRYEHGKIIWGCLEKFM</sequence>
<evidence type="ECO:0000259" key="8">
    <source>
        <dbReference type="PROSITE" id="PS51225"/>
    </source>
</evidence>
<reference evidence="9" key="2">
    <citation type="submission" date="2021-01" db="UniProtKB">
        <authorList>
            <consortium name="EnsemblMetazoa"/>
        </authorList>
    </citation>
    <scope>IDENTIFICATION</scope>
</reference>
<accession>A0A7M7N6Q1</accession>
<feature type="transmembrane region" description="Helical" evidence="7">
    <location>
        <begin position="97"/>
        <end position="118"/>
    </location>
</feature>
<evidence type="ECO:0000256" key="5">
    <source>
        <dbReference type="PROSITE-ProRule" id="PRU00581"/>
    </source>
</evidence>
<dbReference type="Proteomes" id="UP000007110">
    <property type="component" value="Unassembled WGS sequence"/>
</dbReference>
<evidence type="ECO:0000313" key="9">
    <source>
        <dbReference type="EnsemblMetazoa" id="XP_030831952"/>
    </source>
</evidence>
<dbReference type="PANTHER" id="PTHR22776:SF97">
    <property type="entry name" value="RE01453P"/>
    <property type="match status" value="1"/>
</dbReference>
<reference evidence="10" key="1">
    <citation type="submission" date="2015-02" db="EMBL/GenBank/DDBJ databases">
        <title>Genome sequencing for Strongylocentrotus purpuratus.</title>
        <authorList>
            <person name="Murali S."/>
            <person name="Liu Y."/>
            <person name="Vee V."/>
            <person name="English A."/>
            <person name="Wang M."/>
            <person name="Skinner E."/>
            <person name="Han Y."/>
            <person name="Muzny D.M."/>
            <person name="Worley K.C."/>
            <person name="Gibbs R.A."/>
        </authorList>
    </citation>
    <scope>NUCLEOTIDE SEQUENCE</scope>
</reference>
<dbReference type="FunCoup" id="A0A7M7N6Q1">
    <property type="interactions" value="604"/>
</dbReference>
<keyword evidence="3 7" id="KW-1133">Transmembrane helix</keyword>
<feature type="compositionally biased region" description="Low complexity" evidence="6">
    <location>
        <begin position="10"/>
        <end position="23"/>
    </location>
</feature>
<dbReference type="OrthoDB" id="6258237at2759"/>
<evidence type="ECO:0000256" key="2">
    <source>
        <dbReference type="ARBA" id="ARBA00022692"/>
    </source>
</evidence>
<name>A0A7M7N6Q1_STRPU</name>
<dbReference type="InterPro" id="IPR008253">
    <property type="entry name" value="Marvel"/>
</dbReference>
<dbReference type="InterPro" id="IPR050578">
    <property type="entry name" value="MARVEL-CKLF_proteins"/>
</dbReference>
<evidence type="ECO:0000313" key="10">
    <source>
        <dbReference type="Proteomes" id="UP000007110"/>
    </source>
</evidence>
<dbReference type="Pfam" id="PF01284">
    <property type="entry name" value="MARVEL"/>
    <property type="match status" value="1"/>
</dbReference>
<feature type="transmembrane region" description="Helical" evidence="7">
    <location>
        <begin position="130"/>
        <end position="151"/>
    </location>
</feature>